<evidence type="ECO:0000256" key="1">
    <source>
        <dbReference type="ARBA" id="ARBA00004123"/>
    </source>
</evidence>
<comment type="caution">
    <text evidence="8">The sequence shown here is derived from an EMBL/GenBank/DDBJ whole genome shotgun (WGS) entry which is preliminary data.</text>
</comment>
<proteinExistence type="predicted"/>
<dbReference type="NCBIfam" id="TIGR01557">
    <property type="entry name" value="myb_SHAQKYF"/>
    <property type="match status" value="1"/>
</dbReference>
<evidence type="ECO:0000259" key="6">
    <source>
        <dbReference type="PROSITE" id="PS50090"/>
    </source>
</evidence>
<dbReference type="Gene3D" id="1.10.10.60">
    <property type="entry name" value="Homeodomain-like"/>
    <property type="match status" value="1"/>
</dbReference>
<gene>
    <name evidence="8" type="ORF">SSX86_010078</name>
</gene>
<keyword evidence="9" id="KW-1185">Reference proteome</keyword>
<dbReference type="InterPro" id="IPR017930">
    <property type="entry name" value="Myb_dom"/>
</dbReference>
<feature type="domain" description="Myb-like" evidence="6">
    <location>
        <begin position="37"/>
        <end position="87"/>
    </location>
</feature>
<dbReference type="GO" id="GO:0003677">
    <property type="term" value="F:DNA binding"/>
    <property type="evidence" value="ECO:0007669"/>
    <property type="project" value="InterPro"/>
</dbReference>
<evidence type="ECO:0000313" key="8">
    <source>
        <dbReference type="EMBL" id="KAK9071509.1"/>
    </source>
</evidence>
<dbReference type="InterPro" id="IPR006447">
    <property type="entry name" value="Myb_dom_plants"/>
</dbReference>
<reference evidence="8 9" key="1">
    <citation type="submission" date="2024-04" db="EMBL/GenBank/DDBJ databases">
        <title>The reference genome of an endangered Asteraceae, Deinandra increscens subsp. villosa, native to the Central Coast of California.</title>
        <authorList>
            <person name="Guilliams M."/>
            <person name="Hasenstab-Lehman K."/>
            <person name="Meyer R."/>
            <person name="Mcevoy S."/>
        </authorList>
    </citation>
    <scope>NUCLEOTIDE SEQUENCE [LARGE SCALE GENOMIC DNA]</scope>
    <source>
        <tissue evidence="8">Leaf</tissue>
    </source>
</reference>
<protein>
    <submittedName>
        <fullName evidence="8">Uncharacterized protein</fullName>
    </submittedName>
</protein>
<dbReference type="CDD" id="cd00167">
    <property type="entry name" value="SANT"/>
    <property type="match status" value="1"/>
</dbReference>
<dbReference type="Proteomes" id="UP001408789">
    <property type="component" value="Unassembled WGS sequence"/>
</dbReference>
<name>A0AAP0DAT3_9ASTR</name>
<dbReference type="AlphaFoldDB" id="A0AAP0DAT3"/>
<keyword evidence="4" id="KW-0539">Nucleus</keyword>
<dbReference type="InterPro" id="IPR001005">
    <property type="entry name" value="SANT/Myb"/>
</dbReference>
<dbReference type="GO" id="GO:0005634">
    <property type="term" value="C:nucleus"/>
    <property type="evidence" value="ECO:0007669"/>
    <property type="project" value="UniProtKB-SubCell"/>
</dbReference>
<evidence type="ECO:0000313" key="9">
    <source>
        <dbReference type="Proteomes" id="UP001408789"/>
    </source>
</evidence>
<feature type="compositionally biased region" description="Basic residues" evidence="5">
    <location>
        <begin position="111"/>
        <end position="121"/>
    </location>
</feature>
<keyword evidence="3" id="KW-0804">Transcription</keyword>
<feature type="domain" description="HTH myb-type" evidence="7">
    <location>
        <begin position="37"/>
        <end position="91"/>
    </location>
</feature>
<evidence type="ECO:0000256" key="4">
    <source>
        <dbReference type="ARBA" id="ARBA00023242"/>
    </source>
</evidence>
<dbReference type="PANTHER" id="PTHR12802:SF175">
    <property type="entry name" value="PROTEIN REVEILLE 2"/>
    <property type="match status" value="1"/>
</dbReference>
<dbReference type="SUPFAM" id="SSF46689">
    <property type="entry name" value="Homeodomain-like"/>
    <property type="match status" value="1"/>
</dbReference>
<keyword evidence="2" id="KW-0805">Transcription regulation</keyword>
<sequence length="189" mass="21063">MVEDQNEGSLSNTTTNSRFDDQSFGKDNALKARKPYTITKQREKWTQDEHVKFLDALKLHGRSWPKIVERVGSKTAVQIRSHAQKFFSKVVRESTGSDGTEAGSIEIPPPRAKRKPTRPYPRKVSPPLKKQADPVSVDSSGSNHENTSSSSLECVSIQSLKLFGKTFFVTGSRRPSSVDTNNTRVELDA</sequence>
<evidence type="ECO:0000256" key="3">
    <source>
        <dbReference type="ARBA" id="ARBA00023163"/>
    </source>
</evidence>
<accession>A0AAP0DAT3</accession>
<dbReference type="PROSITE" id="PS50090">
    <property type="entry name" value="MYB_LIKE"/>
    <property type="match status" value="1"/>
</dbReference>
<feature type="compositionally biased region" description="Basic and acidic residues" evidence="5">
    <location>
        <begin position="18"/>
        <end position="30"/>
    </location>
</feature>
<organism evidence="8 9">
    <name type="scientific">Deinandra increscens subsp. villosa</name>
    <dbReference type="NCBI Taxonomy" id="3103831"/>
    <lineage>
        <taxon>Eukaryota</taxon>
        <taxon>Viridiplantae</taxon>
        <taxon>Streptophyta</taxon>
        <taxon>Embryophyta</taxon>
        <taxon>Tracheophyta</taxon>
        <taxon>Spermatophyta</taxon>
        <taxon>Magnoliopsida</taxon>
        <taxon>eudicotyledons</taxon>
        <taxon>Gunneridae</taxon>
        <taxon>Pentapetalae</taxon>
        <taxon>asterids</taxon>
        <taxon>campanulids</taxon>
        <taxon>Asterales</taxon>
        <taxon>Asteraceae</taxon>
        <taxon>Asteroideae</taxon>
        <taxon>Heliantheae alliance</taxon>
        <taxon>Madieae</taxon>
        <taxon>Madiinae</taxon>
        <taxon>Deinandra</taxon>
    </lineage>
</organism>
<evidence type="ECO:0000256" key="5">
    <source>
        <dbReference type="SAM" id="MobiDB-lite"/>
    </source>
</evidence>
<feature type="compositionally biased region" description="Polar residues" evidence="5">
    <location>
        <begin position="7"/>
        <end position="17"/>
    </location>
</feature>
<feature type="region of interest" description="Disordered" evidence="5">
    <location>
        <begin position="1"/>
        <end position="45"/>
    </location>
</feature>
<dbReference type="EMBL" id="JBCNJP010000011">
    <property type="protein sequence ID" value="KAK9071509.1"/>
    <property type="molecule type" value="Genomic_DNA"/>
</dbReference>
<dbReference type="PANTHER" id="PTHR12802">
    <property type="entry name" value="SWI/SNF COMPLEX-RELATED"/>
    <property type="match status" value="1"/>
</dbReference>
<feature type="region of interest" description="Disordered" evidence="5">
    <location>
        <begin position="88"/>
        <end position="151"/>
    </location>
</feature>
<dbReference type="Pfam" id="PF00249">
    <property type="entry name" value="Myb_DNA-binding"/>
    <property type="match status" value="1"/>
</dbReference>
<dbReference type="SMART" id="SM00717">
    <property type="entry name" value="SANT"/>
    <property type="match status" value="1"/>
</dbReference>
<dbReference type="PROSITE" id="PS51294">
    <property type="entry name" value="HTH_MYB"/>
    <property type="match status" value="1"/>
</dbReference>
<comment type="subcellular location">
    <subcellularLocation>
        <location evidence="1">Nucleus</location>
    </subcellularLocation>
</comment>
<dbReference type="InterPro" id="IPR009057">
    <property type="entry name" value="Homeodomain-like_sf"/>
</dbReference>
<evidence type="ECO:0000256" key="2">
    <source>
        <dbReference type="ARBA" id="ARBA00023015"/>
    </source>
</evidence>
<feature type="compositionally biased region" description="Low complexity" evidence="5">
    <location>
        <begin position="139"/>
        <end position="151"/>
    </location>
</feature>
<evidence type="ECO:0000259" key="7">
    <source>
        <dbReference type="PROSITE" id="PS51294"/>
    </source>
</evidence>